<organism evidence="3 4">
    <name type="scientific">Delitschia confertaspora ATCC 74209</name>
    <dbReference type="NCBI Taxonomy" id="1513339"/>
    <lineage>
        <taxon>Eukaryota</taxon>
        <taxon>Fungi</taxon>
        <taxon>Dikarya</taxon>
        <taxon>Ascomycota</taxon>
        <taxon>Pezizomycotina</taxon>
        <taxon>Dothideomycetes</taxon>
        <taxon>Pleosporomycetidae</taxon>
        <taxon>Pleosporales</taxon>
        <taxon>Delitschiaceae</taxon>
        <taxon>Delitschia</taxon>
    </lineage>
</organism>
<feature type="compositionally biased region" description="Polar residues" evidence="1">
    <location>
        <begin position="591"/>
        <end position="606"/>
    </location>
</feature>
<feature type="region of interest" description="Disordered" evidence="1">
    <location>
        <begin position="703"/>
        <end position="749"/>
    </location>
</feature>
<evidence type="ECO:0000313" key="3">
    <source>
        <dbReference type="EMBL" id="KAF2202134.1"/>
    </source>
</evidence>
<dbReference type="PANTHER" id="PTHR39639">
    <property type="entry name" value="CHROMOSOME 16, WHOLE GENOME SHOTGUN SEQUENCE"/>
    <property type="match status" value="1"/>
</dbReference>
<dbReference type="Proteomes" id="UP000799536">
    <property type="component" value="Unassembled WGS sequence"/>
</dbReference>
<reference evidence="3" key="1">
    <citation type="journal article" date="2020" name="Stud. Mycol.">
        <title>101 Dothideomycetes genomes: a test case for predicting lifestyles and emergence of pathogens.</title>
        <authorList>
            <person name="Haridas S."/>
            <person name="Albert R."/>
            <person name="Binder M."/>
            <person name="Bloem J."/>
            <person name="Labutti K."/>
            <person name="Salamov A."/>
            <person name="Andreopoulos B."/>
            <person name="Baker S."/>
            <person name="Barry K."/>
            <person name="Bills G."/>
            <person name="Bluhm B."/>
            <person name="Cannon C."/>
            <person name="Castanera R."/>
            <person name="Culley D."/>
            <person name="Daum C."/>
            <person name="Ezra D."/>
            <person name="Gonzalez J."/>
            <person name="Henrissat B."/>
            <person name="Kuo A."/>
            <person name="Liang C."/>
            <person name="Lipzen A."/>
            <person name="Lutzoni F."/>
            <person name="Magnuson J."/>
            <person name="Mondo S."/>
            <person name="Nolan M."/>
            <person name="Ohm R."/>
            <person name="Pangilinan J."/>
            <person name="Park H.-J."/>
            <person name="Ramirez L."/>
            <person name="Alfaro M."/>
            <person name="Sun H."/>
            <person name="Tritt A."/>
            <person name="Yoshinaga Y."/>
            <person name="Zwiers L.-H."/>
            <person name="Turgeon B."/>
            <person name="Goodwin S."/>
            <person name="Spatafora J."/>
            <person name="Crous P."/>
            <person name="Grigoriev I."/>
        </authorList>
    </citation>
    <scope>NUCLEOTIDE SEQUENCE</scope>
    <source>
        <strain evidence="3">ATCC 74209</strain>
    </source>
</reference>
<dbReference type="AlphaFoldDB" id="A0A9P4MQS3"/>
<accession>A0A9P4MQS3</accession>
<keyword evidence="4" id="KW-1185">Reference proteome</keyword>
<protein>
    <recommendedName>
        <fullName evidence="2">GmrSD restriction endonucleases N-terminal domain-containing protein</fullName>
    </recommendedName>
</protein>
<dbReference type="EMBL" id="ML993948">
    <property type="protein sequence ID" value="KAF2202134.1"/>
    <property type="molecule type" value="Genomic_DNA"/>
</dbReference>
<feature type="compositionally biased region" description="Polar residues" evidence="1">
    <location>
        <begin position="703"/>
        <end position="719"/>
    </location>
</feature>
<dbReference type="OrthoDB" id="5419821at2759"/>
<name>A0A9P4MQS3_9PLEO</name>
<feature type="region of interest" description="Disordered" evidence="1">
    <location>
        <begin position="568"/>
        <end position="612"/>
    </location>
</feature>
<evidence type="ECO:0000313" key="4">
    <source>
        <dbReference type="Proteomes" id="UP000799536"/>
    </source>
</evidence>
<feature type="region of interest" description="Disordered" evidence="1">
    <location>
        <begin position="505"/>
        <end position="548"/>
    </location>
</feature>
<comment type="caution">
    <text evidence="3">The sequence shown here is derived from an EMBL/GenBank/DDBJ whole genome shotgun (WGS) entry which is preliminary data.</text>
</comment>
<feature type="compositionally biased region" description="Acidic residues" evidence="1">
    <location>
        <begin position="14"/>
        <end position="32"/>
    </location>
</feature>
<feature type="compositionally biased region" description="Polar residues" evidence="1">
    <location>
        <begin position="534"/>
        <end position="544"/>
    </location>
</feature>
<evidence type="ECO:0000259" key="2">
    <source>
        <dbReference type="Pfam" id="PF03235"/>
    </source>
</evidence>
<proteinExistence type="predicted"/>
<feature type="region of interest" description="Disordered" evidence="1">
    <location>
        <begin position="399"/>
        <end position="462"/>
    </location>
</feature>
<dbReference type="PANTHER" id="PTHR39639:SF1">
    <property type="entry name" value="DUF262 DOMAIN-CONTAINING PROTEIN"/>
    <property type="match status" value="1"/>
</dbReference>
<dbReference type="Pfam" id="PF03235">
    <property type="entry name" value="GmrSD_N"/>
    <property type="match status" value="1"/>
</dbReference>
<gene>
    <name evidence="3" type="ORF">GQ43DRAFT_480149</name>
</gene>
<feature type="region of interest" description="Disordered" evidence="1">
    <location>
        <begin position="1"/>
        <end position="43"/>
    </location>
</feature>
<feature type="compositionally biased region" description="Basic and acidic residues" evidence="1">
    <location>
        <begin position="425"/>
        <end position="437"/>
    </location>
</feature>
<evidence type="ECO:0000256" key="1">
    <source>
        <dbReference type="SAM" id="MobiDB-lite"/>
    </source>
</evidence>
<feature type="domain" description="GmrSD restriction endonucleases N-terminal" evidence="2">
    <location>
        <begin position="61"/>
        <end position="178"/>
    </location>
</feature>
<sequence>MEPLESPNRVKDELVDDADLLSDNESTEDGDETVFRPRSRLPPPDVNRRPLSLLMKAMEDNTIDLEADYQRDVVWTKDRMTSLIDSLMEEYYIPPIIFNAKWDPVSDRWIRVCVDGKQRLSSVWEFVKGLIPCHDRHGNKWWFCDSGKGRSGKRLLSETTKEGFLDKEFVAFDYKELEPDQEEDLFARVQMGVQLTLAEKMRASRGPWQEFAKTFEQDFSHVTSLIKDGSRAAEFRIFLSCFSQILEVQYPSNPDGIPRLKTNHSSLPKLLQNKEALDDKTRSHLSSVFNTFETLVKRDPSVFILGDRPIKGPKTFSPVEFVATAVLISMYSESRNNNLLLGDIWELRVFLRQRHKDLRMNKTVWMSVWEFVDQLEVRRGVVGSTIRRPPRTDSAVAIANSRAIEETTTTAKQPPINGGRGIPPNEHHVHPTHELSKRGRGRPPNSKVDPSNPGVPRTFLSKATPTAKVLSIPQKNTEQVGAARTNTGSIALSIQNYLDPVGSSSNPLVIDSPPPSPILQRLSIERSGNPPPGTSNKTQTSSTEPVFHPPLKGTPYGLGNQVPRFPEVSSSLHTAKSPFQRDGPFDPPYTVSPTVGSQSAQNTLQESDTRRVRTTAPHHTFQGDNSLSKTASTVPMALSARLTPIMDHLKTASNMFARGPSTTTQATNQCLEKPTRGTSPITELLRGAEAEEARQKTLAQFQQRQNGVSNMSVAGSTTHARGKRRAGSDIRSQPSPNPLIMRPTKRRFP</sequence>
<dbReference type="InterPro" id="IPR004919">
    <property type="entry name" value="GmrSD_N"/>
</dbReference>